<accession>A0A2S6GY34</accession>
<proteinExistence type="predicted"/>
<dbReference type="EMBL" id="PTIX01000002">
    <property type="protein sequence ID" value="PPK70133.1"/>
    <property type="molecule type" value="Genomic_DNA"/>
</dbReference>
<dbReference type="Proteomes" id="UP000239203">
    <property type="component" value="Unassembled WGS sequence"/>
</dbReference>
<sequence length="167" mass="17684">MGLVPAVGLPLLLAFVPDMDVPAPVALAPDNSLAAHVETRPGDAFPSYSWVLDPGGRGRNLYHVSGIDPGLTELVLMGTVHADNGGCLDSVVEWDITVVGEDPDAEDSVAAHGTITKPSSTVPVNVEVVVPPQAAIEFRTRRTDSQQCAIDLHLDLPRVARRPFYGS</sequence>
<keyword evidence="2" id="KW-1185">Reference proteome</keyword>
<comment type="caution">
    <text evidence="1">The sequence shown here is derived from an EMBL/GenBank/DDBJ whole genome shotgun (WGS) entry which is preliminary data.</text>
</comment>
<name>A0A2S6GY34_9PSEU</name>
<protein>
    <submittedName>
        <fullName evidence="1">Uncharacterized protein</fullName>
    </submittedName>
</protein>
<gene>
    <name evidence="1" type="ORF">CLV40_10243</name>
</gene>
<dbReference type="RefSeq" id="WP_104476895.1">
    <property type="nucleotide sequence ID" value="NZ_CP154825.1"/>
</dbReference>
<dbReference type="AlphaFoldDB" id="A0A2S6GY34"/>
<reference evidence="1 2" key="1">
    <citation type="submission" date="2018-02" db="EMBL/GenBank/DDBJ databases">
        <title>Genomic Encyclopedia of Archaeal and Bacterial Type Strains, Phase II (KMG-II): from individual species to whole genera.</title>
        <authorList>
            <person name="Goeker M."/>
        </authorList>
    </citation>
    <scope>NUCLEOTIDE SEQUENCE [LARGE SCALE GENOMIC DNA]</scope>
    <source>
        <strain evidence="1 2">YU 961-1</strain>
    </source>
</reference>
<evidence type="ECO:0000313" key="1">
    <source>
        <dbReference type="EMBL" id="PPK70133.1"/>
    </source>
</evidence>
<organism evidence="1 2">
    <name type="scientific">Actinokineospora auranticolor</name>
    <dbReference type="NCBI Taxonomy" id="155976"/>
    <lineage>
        <taxon>Bacteria</taxon>
        <taxon>Bacillati</taxon>
        <taxon>Actinomycetota</taxon>
        <taxon>Actinomycetes</taxon>
        <taxon>Pseudonocardiales</taxon>
        <taxon>Pseudonocardiaceae</taxon>
        <taxon>Actinokineospora</taxon>
    </lineage>
</organism>
<evidence type="ECO:0000313" key="2">
    <source>
        <dbReference type="Proteomes" id="UP000239203"/>
    </source>
</evidence>